<evidence type="ECO:0000256" key="2">
    <source>
        <dbReference type="ARBA" id="ARBA00022741"/>
    </source>
</evidence>
<organism evidence="11 12">
    <name type="scientific">Orchesella dallaii</name>
    <dbReference type="NCBI Taxonomy" id="48710"/>
    <lineage>
        <taxon>Eukaryota</taxon>
        <taxon>Metazoa</taxon>
        <taxon>Ecdysozoa</taxon>
        <taxon>Arthropoda</taxon>
        <taxon>Hexapoda</taxon>
        <taxon>Collembola</taxon>
        <taxon>Entomobryomorpha</taxon>
        <taxon>Entomobryoidea</taxon>
        <taxon>Orchesellidae</taxon>
        <taxon>Orchesellinae</taxon>
        <taxon>Orchesella</taxon>
    </lineage>
</organism>
<dbReference type="PROSITE" id="PS51193">
    <property type="entry name" value="HELICASE_ATP_BIND_2"/>
    <property type="match status" value="1"/>
</dbReference>
<keyword evidence="2" id="KW-0547">Nucleotide-binding</keyword>
<dbReference type="InterPro" id="IPR014013">
    <property type="entry name" value="Helic_SF1/SF2_ATP-bd_DinG/Rad3"/>
</dbReference>
<protein>
    <recommendedName>
        <fullName evidence="10">Helicase ATP-binding domain-containing protein</fullName>
    </recommendedName>
</protein>
<accession>A0ABP1PYD7</accession>
<feature type="region of interest" description="Disordered" evidence="9">
    <location>
        <begin position="15"/>
        <end position="35"/>
    </location>
</feature>
<dbReference type="Pfam" id="PF06733">
    <property type="entry name" value="DEAD_2"/>
    <property type="match status" value="1"/>
</dbReference>
<dbReference type="InterPro" id="IPR006554">
    <property type="entry name" value="Helicase-like_DEXD_c2"/>
</dbReference>
<keyword evidence="7" id="KW-0411">Iron-sulfur</keyword>
<evidence type="ECO:0000313" key="11">
    <source>
        <dbReference type="EMBL" id="CAL8080080.1"/>
    </source>
</evidence>
<evidence type="ECO:0000256" key="3">
    <source>
        <dbReference type="ARBA" id="ARBA00022801"/>
    </source>
</evidence>
<dbReference type="InterPro" id="IPR010614">
    <property type="entry name" value="RAD3-like_helicase_DEAD"/>
</dbReference>
<dbReference type="InterPro" id="IPR045028">
    <property type="entry name" value="DinG/Rad3-like"/>
</dbReference>
<keyword evidence="3" id="KW-0378">Hydrolase</keyword>
<gene>
    <name evidence="11" type="ORF">ODALV1_LOCUS4542</name>
</gene>
<keyword evidence="8" id="KW-0413">Isomerase</keyword>
<evidence type="ECO:0000256" key="8">
    <source>
        <dbReference type="ARBA" id="ARBA00023235"/>
    </source>
</evidence>
<dbReference type="Proteomes" id="UP001642540">
    <property type="component" value="Unassembled WGS sequence"/>
</dbReference>
<evidence type="ECO:0000256" key="7">
    <source>
        <dbReference type="ARBA" id="ARBA00023014"/>
    </source>
</evidence>
<dbReference type="InterPro" id="IPR006555">
    <property type="entry name" value="ATP-dep_Helicase_C"/>
</dbReference>
<dbReference type="PANTHER" id="PTHR11472">
    <property type="entry name" value="DNA REPAIR DEAD HELICASE RAD3/XP-D SUBFAMILY MEMBER"/>
    <property type="match status" value="1"/>
</dbReference>
<dbReference type="PANTHER" id="PTHR11472:SF47">
    <property type="entry name" value="FANCONI ANEMIA GROUP J PROTEIN"/>
    <property type="match status" value="1"/>
</dbReference>
<keyword evidence="6" id="KW-0408">Iron</keyword>
<proteinExistence type="predicted"/>
<keyword evidence="5" id="KW-0067">ATP-binding</keyword>
<dbReference type="InterPro" id="IPR027417">
    <property type="entry name" value="P-loop_NTPase"/>
</dbReference>
<sequence>MEDFGDWAENPNYFLNLDGSPSTQDVQGGNGSEEEDDEAAQLRRSPTLTPVPLELNVNGLRILTNFRHREIIERVTNSLQNSTNLLIECPTNSERRLATLYATLAYWHQLKQDENSGNSNTSTFSIPNKRAKRTQKIYYGVDDFDQAHEVIEQLRKLEGTDFLKDLNMTVLGSRENLCLKEAASQEFCSCHNSSNTSRREQTQFKFIERSPSHQSNLDHVNSIEDFKQNCAARNCCPYLESQNLHENADFIISPQQFILSPELRQHYNINLSNVILIFDDGYDLEKACFKEASITVSSKELLHAAQKLEDIANSLPSQNDIIINLIGSLNSFHLWLKMQSEDRDRVTCEQLRNLPFLQELEINEANHRSFNDNLQTLLKCSPNPSDFSLITKLKKLLNILNVLWGNDHSHKYLHLELTKCSNDKRDLALKITCINPTLIFQPLADHTQSVIIGSACLAPISTFQNGFGIPFEPPLEIDSHDVPSNQLVLAFCSVGPQPQKIELNLRIRPRKKPEVQKAVGDALLNICEQIPNGIVVIFQAQHTMLHLMQKKWKEVQNHLTPSIMENLTQVKDVFSVLDYSPTDLPTMLEQYQQSSRSPKGAILFAVARDKLHDHILRTFRGEEIRAIVHVGIPFGDWNTDNFLKAKDEISQDEGIPAALSEMKWWNNKEAFRIMNQSFPPCVQDPQDWKAVIVLDCRAEGNQEEFNQLIPAWTRSGKSKFRHCAKFSDLICILESWRLANCYDDDSE</sequence>
<evidence type="ECO:0000256" key="9">
    <source>
        <dbReference type="SAM" id="MobiDB-lite"/>
    </source>
</evidence>
<dbReference type="Pfam" id="PF13307">
    <property type="entry name" value="Helicase_C_2"/>
    <property type="match status" value="1"/>
</dbReference>
<dbReference type="SMART" id="SM00488">
    <property type="entry name" value="DEXDc2"/>
    <property type="match status" value="1"/>
</dbReference>
<evidence type="ECO:0000256" key="4">
    <source>
        <dbReference type="ARBA" id="ARBA00022806"/>
    </source>
</evidence>
<evidence type="ECO:0000259" key="10">
    <source>
        <dbReference type="PROSITE" id="PS51193"/>
    </source>
</evidence>
<evidence type="ECO:0000256" key="1">
    <source>
        <dbReference type="ARBA" id="ARBA00022723"/>
    </source>
</evidence>
<evidence type="ECO:0000256" key="6">
    <source>
        <dbReference type="ARBA" id="ARBA00023004"/>
    </source>
</evidence>
<name>A0ABP1PYD7_9HEXA</name>
<dbReference type="EMBL" id="CAXLJM020000014">
    <property type="protein sequence ID" value="CAL8080080.1"/>
    <property type="molecule type" value="Genomic_DNA"/>
</dbReference>
<keyword evidence="4" id="KW-0347">Helicase</keyword>
<keyword evidence="12" id="KW-1185">Reference proteome</keyword>
<evidence type="ECO:0000313" key="12">
    <source>
        <dbReference type="Proteomes" id="UP001642540"/>
    </source>
</evidence>
<feature type="domain" description="Helicase ATP-binding" evidence="10">
    <location>
        <begin position="54"/>
        <end position="333"/>
    </location>
</feature>
<reference evidence="11 12" key="1">
    <citation type="submission" date="2024-08" db="EMBL/GenBank/DDBJ databases">
        <authorList>
            <person name="Cucini C."/>
            <person name="Frati F."/>
        </authorList>
    </citation>
    <scope>NUCLEOTIDE SEQUENCE [LARGE SCALE GENOMIC DNA]</scope>
</reference>
<keyword evidence="1" id="KW-0479">Metal-binding</keyword>
<comment type="caution">
    <text evidence="11">The sequence shown here is derived from an EMBL/GenBank/DDBJ whole genome shotgun (WGS) entry which is preliminary data.</text>
</comment>
<dbReference type="Gene3D" id="3.40.50.300">
    <property type="entry name" value="P-loop containing nucleotide triphosphate hydrolases"/>
    <property type="match status" value="2"/>
</dbReference>
<evidence type="ECO:0000256" key="5">
    <source>
        <dbReference type="ARBA" id="ARBA00022840"/>
    </source>
</evidence>